<dbReference type="Proteomes" id="UP000225706">
    <property type="component" value="Unassembled WGS sequence"/>
</dbReference>
<feature type="region of interest" description="Disordered" evidence="1">
    <location>
        <begin position="44"/>
        <end position="115"/>
    </location>
</feature>
<name>A0A2B4RMP1_STYPI</name>
<feature type="region of interest" description="Disordered" evidence="1">
    <location>
        <begin position="157"/>
        <end position="200"/>
    </location>
</feature>
<reference evidence="3" key="1">
    <citation type="journal article" date="2017" name="bioRxiv">
        <title>Comparative analysis of the genomes of Stylophora pistillata and Acropora digitifera provides evidence for extensive differences between species of corals.</title>
        <authorList>
            <person name="Voolstra C.R."/>
            <person name="Li Y."/>
            <person name="Liew Y.J."/>
            <person name="Baumgarten S."/>
            <person name="Zoccola D."/>
            <person name="Flot J.-F."/>
            <person name="Tambutte S."/>
            <person name="Allemand D."/>
            <person name="Aranda M."/>
        </authorList>
    </citation>
    <scope>NUCLEOTIDE SEQUENCE [LARGE SCALE GENOMIC DNA]</scope>
</reference>
<sequence length="200" mass="22633">MERNYFEARVTELRNDSVLVEDILQSRREPDEELDVELVEHIGDAEVSSTRKKKRSAKKDVKKTAKRRIERPTSSIDKEVKVAKRLANKQKSEEENAKQEDNLEQTRELLTFSDENMDRSLPVQVFVNKSDDSTEIPASPSLSLKSFNGCSLPNLCSTPKSRTSVQPSSTLINDAGIDDKQDTKNDADYLEDQDSLSEPS</sequence>
<evidence type="ECO:0000313" key="3">
    <source>
        <dbReference type="Proteomes" id="UP000225706"/>
    </source>
</evidence>
<comment type="caution">
    <text evidence="2">The sequence shown here is derived from an EMBL/GenBank/DDBJ whole genome shotgun (WGS) entry which is preliminary data.</text>
</comment>
<proteinExistence type="predicted"/>
<dbReference type="EMBL" id="LSMT01000462">
    <property type="protein sequence ID" value="PFX17607.1"/>
    <property type="molecule type" value="Genomic_DNA"/>
</dbReference>
<protein>
    <submittedName>
        <fullName evidence="2">Uncharacterized protein</fullName>
    </submittedName>
</protein>
<accession>A0A2B4RMP1</accession>
<dbReference type="AlphaFoldDB" id="A0A2B4RMP1"/>
<organism evidence="2 3">
    <name type="scientific">Stylophora pistillata</name>
    <name type="common">Smooth cauliflower coral</name>
    <dbReference type="NCBI Taxonomy" id="50429"/>
    <lineage>
        <taxon>Eukaryota</taxon>
        <taxon>Metazoa</taxon>
        <taxon>Cnidaria</taxon>
        <taxon>Anthozoa</taxon>
        <taxon>Hexacorallia</taxon>
        <taxon>Scleractinia</taxon>
        <taxon>Astrocoeniina</taxon>
        <taxon>Pocilloporidae</taxon>
        <taxon>Stylophora</taxon>
    </lineage>
</organism>
<keyword evidence="3" id="KW-1185">Reference proteome</keyword>
<gene>
    <name evidence="2" type="ORF">AWC38_SpisGene18063</name>
</gene>
<evidence type="ECO:0000313" key="2">
    <source>
        <dbReference type="EMBL" id="PFX17607.1"/>
    </source>
</evidence>
<feature type="compositionally biased region" description="Basic and acidic residues" evidence="1">
    <location>
        <begin position="90"/>
        <end position="107"/>
    </location>
</feature>
<feature type="compositionally biased region" description="Basic and acidic residues" evidence="1">
    <location>
        <begin position="177"/>
        <end position="187"/>
    </location>
</feature>
<feature type="compositionally biased region" description="Polar residues" evidence="1">
    <location>
        <begin position="157"/>
        <end position="172"/>
    </location>
</feature>
<feature type="compositionally biased region" description="Acidic residues" evidence="1">
    <location>
        <begin position="188"/>
        <end position="200"/>
    </location>
</feature>
<evidence type="ECO:0000256" key="1">
    <source>
        <dbReference type="SAM" id="MobiDB-lite"/>
    </source>
</evidence>